<sequence length="248" mass="27579">MTGGNLPEQSRGRPATRREAGGVERSTATPQMPGAHDATDLNFVPSPDRFHFWEELHDDVKAYVERKVGPRIDWWADRHKRERDRPYAVVLGPNGLAVTTPRVNAQGQRTQSVRLDQFVPSSLKHAVVQQQPTKPRGALRNLVPGRAGTPQPAAAPPPQLNLTQEMRGFLGNLPLEAQHRLQTPFLGGQPVKHYLSYAYGTDEDYDAWCYLAGPQTLTFASGHCTRPPNTPPTQATWHLTCYQADIAH</sequence>
<accession>A0A4Q7X8L1</accession>
<feature type="region of interest" description="Disordered" evidence="1">
    <location>
        <begin position="1"/>
        <end position="42"/>
    </location>
</feature>
<proteinExistence type="predicted"/>
<gene>
    <name evidence="2" type="ORF">EV645_1178</name>
</gene>
<protein>
    <submittedName>
        <fullName evidence="2">Uncharacterized protein</fullName>
    </submittedName>
</protein>
<dbReference type="OrthoDB" id="4310850at2"/>
<evidence type="ECO:0000313" key="3">
    <source>
        <dbReference type="Proteomes" id="UP000292027"/>
    </source>
</evidence>
<evidence type="ECO:0000256" key="1">
    <source>
        <dbReference type="SAM" id="MobiDB-lite"/>
    </source>
</evidence>
<organism evidence="2 3">
    <name type="scientific">Kribbella rubisoli</name>
    <dbReference type="NCBI Taxonomy" id="3075929"/>
    <lineage>
        <taxon>Bacteria</taxon>
        <taxon>Bacillati</taxon>
        <taxon>Actinomycetota</taxon>
        <taxon>Actinomycetes</taxon>
        <taxon>Propionibacteriales</taxon>
        <taxon>Kribbellaceae</taxon>
        <taxon>Kribbella</taxon>
    </lineage>
</organism>
<dbReference type="RefSeq" id="WP_130440484.1">
    <property type="nucleotide sequence ID" value="NZ_SHKR01000011.1"/>
</dbReference>
<reference evidence="2 3" key="1">
    <citation type="journal article" date="2015" name="Stand. Genomic Sci.">
        <title>Genomic Encyclopedia of Bacterial and Archaeal Type Strains, Phase III: the genomes of soil and plant-associated and newly described type strains.</title>
        <authorList>
            <person name="Whitman W.B."/>
            <person name="Woyke T."/>
            <person name="Klenk H.P."/>
            <person name="Zhou Y."/>
            <person name="Lilburn T.G."/>
            <person name="Beck B.J."/>
            <person name="De Vos P."/>
            <person name="Vandamme P."/>
            <person name="Eisen J.A."/>
            <person name="Garrity G."/>
            <person name="Hugenholtz P."/>
            <person name="Kyrpides N.C."/>
        </authorList>
    </citation>
    <scope>NUCLEOTIDE SEQUENCE [LARGE SCALE GENOMIC DNA]</scope>
    <source>
        <strain evidence="2 3">VKM Ac-2540</strain>
    </source>
</reference>
<evidence type="ECO:0000313" key="2">
    <source>
        <dbReference type="EMBL" id="RZU18975.1"/>
    </source>
</evidence>
<feature type="region of interest" description="Disordered" evidence="1">
    <location>
        <begin position="130"/>
        <end position="157"/>
    </location>
</feature>
<name>A0A4Q7X8L1_9ACTN</name>
<keyword evidence="3" id="KW-1185">Reference proteome</keyword>
<dbReference type="EMBL" id="SHKR01000011">
    <property type="protein sequence ID" value="RZU18975.1"/>
    <property type="molecule type" value="Genomic_DNA"/>
</dbReference>
<dbReference type="Proteomes" id="UP000292027">
    <property type="component" value="Unassembled WGS sequence"/>
</dbReference>
<dbReference type="AlphaFoldDB" id="A0A4Q7X8L1"/>
<comment type="caution">
    <text evidence="2">The sequence shown here is derived from an EMBL/GenBank/DDBJ whole genome shotgun (WGS) entry which is preliminary data.</text>
</comment>